<dbReference type="RefSeq" id="WP_081171744.1">
    <property type="nucleotide sequence ID" value="NZ_LWBP01000262.1"/>
</dbReference>
<dbReference type="AlphaFoldDB" id="A0A1V9EFT0"/>
<reference evidence="2" key="1">
    <citation type="submission" date="2016-04" db="EMBL/GenBank/DDBJ databases">
        <authorList>
            <person name="Chen L."/>
            <person name="Zhuang W."/>
            <person name="Wang G."/>
        </authorList>
    </citation>
    <scope>NUCLEOTIDE SEQUENCE [LARGE SCALE GENOMIC DNA]</scope>
    <source>
        <strain evidence="2">208</strain>
    </source>
</reference>
<evidence type="ECO:0000313" key="2">
    <source>
        <dbReference type="Proteomes" id="UP000192276"/>
    </source>
</evidence>
<organism evidence="1 2">
    <name type="scientific">Niastella populi</name>
    <dbReference type="NCBI Taxonomy" id="550983"/>
    <lineage>
        <taxon>Bacteria</taxon>
        <taxon>Pseudomonadati</taxon>
        <taxon>Bacteroidota</taxon>
        <taxon>Chitinophagia</taxon>
        <taxon>Chitinophagales</taxon>
        <taxon>Chitinophagaceae</taxon>
        <taxon>Niastella</taxon>
    </lineage>
</organism>
<sequence length="126" mass="14605">MERISCVYDCNNNLIFFYRCVLDDKTNVINLSNEQYAKAVKTISAPAIIIELNNRRTRYYYRAICWDKTLMIGVSFINGIWEVIEYLENPSGAFVLAVLKKNLVEGSAVLHFQTKLEDNALEYPLR</sequence>
<dbReference type="EMBL" id="LWBP01000262">
    <property type="protein sequence ID" value="OQP44911.1"/>
    <property type="molecule type" value="Genomic_DNA"/>
</dbReference>
<name>A0A1V9EFT0_9BACT</name>
<dbReference type="OrthoDB" id="686323at2"/>
<keyword evidence="2" id="KW-1185">Reference proteome</keyword>
<accession>A0A1V9EFT0</accession>
<dbReference type="Proteomes" id="UP000192276">
    <property type="component" value="Unassembled WGS sequence"/>
</dbReference>
<gene>
    <name evidence="1" type="ORF">A4R26_32465</name>
</gene>
<comment type="caution">
    <text evidence="1">The sequence shown here is derived from an EMBL/GenBank/DDBJ whole genome shotgun (WGS) entry which is preliminary data.</text>
</comment>
<evidence type="ECO:0000313" key="1">
    <source>
        <dbReference type="EMBL" id="OQP44911.1"/>
    </source>
</evidence>
<protein>
    <submittedName>
        <fullName evidence="1">Uncharacterized protein</fullName>
    </submittedName>
</protein>
<proteinExistence type="predicted"/>